<dbReference type="PANTHER" id="PTHR30346">
    <property type="entry name" value="TRANSCRIPTIONAL DUAL REGULATOR HCAR-RELATED"/>
    <property type="match status" value="1"/>
</dbReference>
<dbReference type="GO" id="GO:0032993">
    <property type="term" value="C:protein-DNA complex"/>
    <property type="evidence" value="ECO:0007669"/>
    <property type="project" value="TreeGrafter"/>
</dbReference>
<evidence type="ECO:0000313" key="6">
    <source>
        <dbReference type="EMBL" id="OCQ51004.1"/>
    </source>
</evidence>
<dbReference type="RefSeq" id="WP_065824620.1">
    <property type="nucleotide sequence ID" value="NZ_CAWMQZ010000187.1"/>
</dbReference>
<evidence type="ECO:0000313" key="7">
    <source>
        <dbReference type="Proteomes" id="UP000093476"/>
    </source>
</evidence>
<protein>
    <submittedName>
        <fullName evidence="6">Hca operon transcriptional activator</fullName>
    </submittedName>
</protein>
<dbReference type="Gene3D" id="3.40.190.10">
    <property type="entry name" value="Periplasmic binding protein-like II"/>
    <property type="match status" value="2"/>
</dbReference>
<dbReference type="Pfam" id="PF00126">
    <property type="entry name" value="HTH_1"/>
    <property type="match status" value="1"/>
</dbReference>
<dbReference type="InterPro" id="IPR036390">
    <property type="entry name" value="WH_DNA-bd_sf"/>
</dbReference>
<comment type="caution">
    <text evidence="6">The sequence shown here is derived from an EMBL/GenBank/DDBJ whole genome shotgun (WGS) entry which is preliminary data.</text>
</comment>
<dbReference type="InterPro" id="IPR000847">
    <property type="entry name" value="LysR_HTH_N"/>
</dbReference>
<keyword evidence="2" id="KW-0805">Transcription regulation</keyword>
<dbReference type="NCBIfam" id="NF007385">
    <property type="entry name" value="PRK09906.1"/>
    <property type="match status" value="1"/>
</dbReference>
<keyword evidence="3" id="KW-0238">DNA-binding</keyword>
<dbReference type="SUPFAM" id="SSF53850">
    <property type="entry name" value="Periplasmic binding protein-like II"/>
    <property type="match status" value="1"/>
</dbReference>
<comment type="similarity">
    <text evidence="1">Belongs to the LysR transcriptional regulatory family.</text>
</comment>
<dbReference type="EMBL" id="LOMY01000187">
    <property type="protein sequence ID" value="OCQ51004.1"/>
    <property type="molecule type" value="Genomic_DNA"/>
</dbReference>
<dbReference type="PANTHER" id="PTHR30346:SF0">
    <property type="entry name" value="HCA OPERON TRANSCRIPTIONAL ACTIVATOR HCAR"/>
    <property type="match status" value="1"/>
</dbReference>
<evidence type="ECO:0000256" key="4">
    <source>
        <dbReference type="ARBA" id="ARBA00023163"/>
    </source>
</evidence>
<dbReference type="PATRIC" id="fig|286156.4.peg.4710"/>
<dbReference type="InterPro" id="IPR005119">
    <property type="entry name" value="LysR_subst-bd"/>
</dbReference>
<dbReference type="PROSITE" id="PS50931">
    <property type="entry name" value="HTH_LYSR"/>
    <property type="match status" value="1"/>
</dbReference>
<evidence type="ECO:0000259" key="5">
    <source>
        <dbReference type="PROSITE" id="PS50931"/>
    </source>
</evidence>
<evidence type="ECO:0000256" key="1">
    <source>
        <dbReference type="ARBA" id="ARBA00009437"/>
    </source>
</evidence>
<accession>A0A1C0TZC6</accession>
<dbReference type="PRINTS" id="PR00039">
    <property type="entry name" value="HTHLYSR"/>
</dbReference>
<evidence type="ECO:0000256" key="3">
    <source>
        <dbReference type="ARBA" id="ARBA00023125"/>
    </source>
</evidence>
<dbReference type="FunFam" id="1.10.10.10:FF:000001">
    <property type="entry name" value="LysR family transcriptional regulator"/>
    <property type="match status" value="1"/>
</dbReference>
<dbReference type="Pfam" id="PF03466">
    <property type="entry name" value="LysR_substrate"/>
    <property type="match status" value="1"/>
</dbReference>
<sequence length="294" mass="33253">MELRHLRYFIAVAEELNFTKAAKKLHTAQPSLSQQIKDLEDYIGSTLLERNKRRVSLTKSGEVFLQQARIILDNAEKAKKMARKAAEEQIVLTIGFVPSAEVKVLPEVIPTFRFSHPGSKVELISLFHPGQEEKLLQGDIDVAFMRPPIESDYIDFKVILNEPLVVLMPANHRLRYCEKISVNDLHGENFIATDPIHSGILQQIIENYFSEHNVVPNTIQTANNLLLILNLVSMNLGCAIVPFYITSIMTDSVVCRPLSGASPTIELIMAWRKDNKSELLAHLIDVVENKYLQI</sequence>
<keyword evidence="7" id="KW-1185">Reference proteome</keyword>
<proteinExistence type="inferred from homology"/>
<feature type="domain" description="HTH lysR-type" evidence="5">
    <location>
        <begin position="1"/>
        <end position="58"/>
    </location>
</feature>
<organism evidence="6 7">
    <name type="scientific">Photorhabdus australis subsp. thailandensis</name>
    <dbReference type="NCBI Taxonomy" id="2805096"/>
    <lineage>
        <taxon>Bacteria</taxon>
        <taxon>Pseudomonadati</taxon>
        <taxon>Pseudomonadota</taxon>
        <taxon>Gammaproteobacteria</taxon>
        <taxon>Enterobacterales</taxon>
        <taxon>Morganellaceae</taxon>
        <taxon>Photorhabdus</taxon>
    </lineage>
</organism>
<dbReference type="AlphaFoldDB" id="A0A1C0TZC6"/>
<dbReference type="GO" id="GO:0003700">
    <property type="term" value="F:DNA-binding transcription factor activity"/>
    <property type="evidence" value="ECO:0007669"/>
    <property type="project" value="InterPro"/>
</dbReference>
<evidence type="ECO:0000256" key="2">
    <source>
        <dbReference type="ARBA" id="ARBA00023015"/>
    </source>
</evidence>
<dbReference type="Proteomes" id="UP000093476">
    <property type="component" value="Unassembled WGS sequence"/>
</dbReference>
<dbReference type="Gene3D" id="1.10.10.10">
    <property type="entry name" value="Winged helix-like DNA-binding domain superfamily/Winged helix DNA-binding domain"/>
    <property type="match status" value="1"/>
</dbReference>
<gene>
    <name evidence="6" type="primary">hcaR_3</name>
    <name evidence="6" type="ORF">Ppb6_04102</name>
</gene>
<name>A0A1C0TZC6_9GAMM</name>
<dbReference type="GO" id="GO:0003677">
    <property type="term" value="F:DNA binding"/>
    <property type="evidence" value="ECO:0007669"/>
    <property type="project" value="UniProtKB-KW"/>
</dbReference>
<dbReference type="SUPFAM" id="SSF46785">
    <property type="entry name" value="Winged helix' DNA-binding domain"/>
    <property type="match status" value="1"/>
</dbReference>
<dbReference type="InterPro" id="IPR036388">
    <property type="entry name" value="WH-like_DNA-bd_sf"/>
</dbReference>
<dbReference type="STRING" id="286156.Ppb6_04102"/>
<reference evidence="6 7" key="1">
    <citation type="submission" date="2015-12" db="EMBL/GenBank/DDBJ databases">
        <title>Genome comparisons provide insights into the role of secondary metabolites in the pathogenic phase of the Photorhabdus life cycle.</title>
        <authorList>
            <person name="Tobias N.J."/>
            <person name="Mishra B."/>
            <person name="Gupta D.K."/>
            <person name="Thines M."/>
            <person name="Stinear T.P."/>
            <person name="Bode H.B."/>
        </authorList>
    </citation>
    <scope>NUCLEOTIDE SEQUENCE [LARGE SCALE GENOMIC DNA]</scope>
    <source>
        <strain evidence="6 7">PB68.1</strain>
    </source>
</reference>
<keyword evidence="4" id="KW-0804">Transcription</keyword>